<sequence>MTDDMVELKVKNVAIVDGDFSVLLMDKDERMVLPIVIGALEAHNIVMPIQGVTPPRPMTPDLLKSAIEALGGVPEKVIITDIKGDTYNAEIYIKQNGKEIILDSRPSDAIALALRCNIPILMKRRLVEFTYDMSDIEEQ</sequence>
<evidence type="ECO:0000259" key="1">
    <source>
        <dbReference type="PROSITE" id="PS51658"/>
    </source>
</evidence>
<dbReference type="PROSITE" id="PS51658">
    <property type="entry name" value="BFN"/>
    <property type="match status" value="1"/>
</dbReference>
<dbReference type="SUPFAM" id="SSF103256">
    <property type="entry name" value="Hypothetical protein TM0160"/>
    <property type="match status" value="1"/>
</dbReference>
<accession>A0A0U9HMR4</accession>
<dbReference type="Gene3D" id="3.10.690.10">
    <property type="entry name" value="Bifunctional nuclease domain"/>
    <property type="match status" value="1"/>
</dbReference>
<evidence type="ECO:0000313" key="3">
    <source>
        <dbReference type="Proteomes" id="UP000062160"/>
    </source>
</evidence>
<reference evidence="2" key="1">
    <citation type="journal article" date="2016" name="Genome Announc.">
        <title>Draft Genome Sequence of the Syntrophic Lactate-Degrading Bacterium Tepidanaerobacter syntrophicus JLT.</title>
        <authorList>
            <person name="Matsuura N."/>
            <person name="Ohashi A."/>
            <person name="Tourlousse D.M."/>
            <person name="Sekiguchi Y."/>
        </authorList>
    </citation>
    <scope>NUCLEOTIDE SEQUENCE [LARGE SCALE GENOMIC DNA]</scope>
    <source>
        <strain evidence="2">JL</strain>
    </source>
</reference>
<dbReference type="InterPro" id="IPR036104">
    <property type="entry name" value="BFN_sf"/>
</dbReference>
<protein>
    <recommendedName>
        <fullName evidence="1">BFN domain-containing protein</fullName>
    </recommendedName>
</protein>
<proteinExistence type="predicted"/>
<dbReference type="PANTHER" id="PTHR15160">
    <property type="entry name" value="VON HIPPEL-LINDAU PROTEIN"/>
    <property type="match status" value="1"/>
</dbReference>
<dbReference type="EMBL" id="DF976999">
    <property type="protein sequence ID" value="GAQ24263.1"/>
    <property type="molecule type" value="Genomic_DNA"/>
</dbReference>
<name>A0A0U9HMR4_9FIRM</name>
<dbReference type="PANTHER" id="PTHR15160:SF1">
    <property type="entry name" value="VON HIPPEL-LINDAU DISEASE TUMOR SUPPRESSOR"/>
    <property type="match status" value="1"/>
</dbReference>
<dbReference type="Pfam" id="PF02577">
    <property type="entry name" value="BFN_dom"/>
    <property type="match status" value="1"/>
</dbReference>
<gene>
    <name evidence="2" type="ORF">TSYNT_589</name>
</gene>
<dbReference type="STRING" id="224999.GCA_001485475_00245"/>
<organism evidence="2">
    <name type="scientific">Tepidanaerobacter syntrophicus</name>
    <dbReference type="NCBI Taxonomy" id="224999"/>
    <lineage>
        <taxon>Bacteria</taxon>
        <taxon>Bacillati</taxon>
        <taxon>Bacillota</taxon>
        <taxon>Clostridia</taxon>
        <taxon>Thermosediminibacterales</taxon>
        <taxon>Tepidanaerobacteraceae</taxon>
        <taxon>Tepidanaerobacter</taxon>
    </lineage>
</organism>
<keyword evidence="3" id="KW-1185">Reference proteome</keyword>
<dbReference type="InterPro" id="IPR003729">
    <property type="entry name" value="Bi_nuclease_dom"/>
</dbReference>
<dbReference type="Proteomes" id="UP000062160">
    <property type="component" value="Unassembled WGS sequence"/>
</dbReference>
<feature type="domain" description="BFN" evidence="1">
    <location>
        <begin position="5"/>
        <end position="134"/>
    </location>
</feature>
<dbReference type="AlphaFoldDB" id="A0A0U9HMR4"/>
<evidence type="ECO:0000313" key="2">
    <source>
        <dbReference type="EMBL" id="GAQ24263.1"/>
    </source>
</evidence>
<dbReference type="GO" id="GO:0004518">
    <property type="term" value="F:nuclease activity"/>
    <property type="evidence" value="ECO:0007669"/>
    <property type="project" value="InterPro"/>
</dbReference>